<feature type="compositionally biased region" description="Low complexity" evidence="1">
    <location>
        <begin position="33"/>
        <end position="57"/>
    </location>
</feature>
<protein>
    <submittedName>
        <fullName evidence="2">DUF3489 domain-containing protein</fullName>
    </submittedName>
</protein>
<proteinExistence type="predicted"/>
<feature type="compositionally biased region" description="Basic residues" evidence="1">
    <location>
        <begin position="1"/>
        <end position="15"/>
    </location>
</feature>
<dbReference type="InterPro" id="IPR021880">
    <property type="entry name" value="DUF3489"/>
</dbReference>
<name>A0A975NVK9_9BRAD</name>
<evidence type="ECO:0000313" key="3">
    <source>
        <dbReference type="Proteomes" id="UP000676951"/>
    </source>
</evidence>
<reference evidence="2 3" key="1">
    <citation type="submission" date="2021-06" db="EMBL/GenBank/DDBJ databases">
        <title>Bradyrhizobium sp. S2-11-4 Genome sequencing.</title>
        <authorList>
            <person name="Jin L."/>
        </authorList>
    </citation>
    <scope>NUCLEOTIDE SEQUENCE [LARGE SCALE GENOMIC DNA]</scope>
    <source>
        <strain evidence="2 3">S2-11-4</strain>
    </source>
</reference>
<feature type="region of interest" description="Disordered" evidence="1">
    <location>
        <begin position="1"/>
        <end position="60"/>
    </location>
</feature>
<dbReference type="Pfam" id="PF11994">
    <property type="entry name" value="DUF3489"/>
    <property type="match status" value="1"/>
</dbReference>
<organism evidence="2 3">
    <name type="scientific">Bradyrhizobium sediminis</name>
    <dbReference type="NCBI Taxonomy" id="2840469"/>
    <lineage>
        <taxon>Bacteria</taxon>
        <taxon>Pseudomonadati</taxon>
        <taxon>Pseudomonadota</taxon>
        <taxon>Alphaproteobacteria</taxon>
        <taxon>Hyphomicrobiales</taxon>
        <taxon>Nitrobacteraceae</taxon>
        <taxon>Bradyrhizobium</taxon>
    </lineage>
</organism>
<evidence type="ECO:0000256" key="1">
    <source>
        <dbReference type="SAM" id="MobiDB-lite"/>
    </source>
</evidence>
<dbReference type="RefSeq" id="WP_215602971.1">
    <property type="nucleotide sequence ID" value="NZ_CP076136.1"/>
</dbReference>
<feature type="compositionally biased region" description="Basic and acidic residues" evidence="1">
    <location>
        <begin position="17"/>
        <end position="32"/>
    </location>
</feature>
<dbReference type="Proteomes" id="UP000676951">
    <property type="component" value="Chromosome"/>
</dbReference>
<keyword evidence="3" id="KW-1185">Reference proteome</keyword>
<dbReference type="EMBL" id="CP076136">
    <property type="protein sequence ID" value="QWG22202.1"/>
    <property type="molecule type" value="Genomic_DNA"/>
</dbReference>
<dbReference type="AlphaFoldDB" id="A0A975NVK9"/>
<sequence length="121" mass="13253">MAPRKRKAKPARTARRPASEAKLRVKGRDAARSKPVSAKPASSSRSGQKSSGSPSKQETVLRMLRQPKGTTIAAIMKATDWQQHSVRGFFAGVVKRKLKLKLVSEKPGDERIYRIAKTGTA</sequence>
<accession>A0A975NVK9</accession>
<gene>
    <name evidence="2" type="ORF">KMZ93_19785</name>
</gene>
<evidence type="ECO:0000313" key="2">
    <source>
        <dbReference type="EMBL" id="QWG22202.1"/>
    </source>
</evidence>